<feature type="repeat" description="WD" evidence="3">
    <location>
        <begin position="684"/>
        <end position="717"/>
    </location>
</feature>
<feature type="repeat" description="WD" evidence="3">
    <location>
        <begin position="730"/>
        <end position="764"/>
    </location>
</feature>
<dbReference type="InterPro" id="IPR015943">
    <property type="entry name" value="WD40/YVTN_repeat-like_dom_sf"/>
</dbReference>
<evidence type="ECO:0000313" key="6">
    <source>
        <dbReference type="Proteomes" id="UP001501777"/>
    </source>
</evidence>
<keyword evidence="6" id="KW-1185">Reference proteome</keyword>
<dbReference type="SUPFAM" id="SSF52540">
    <property type="entry name" value="P-loop containing nucleoside triphosphate hydrolases"/>
    <property type="match status" value="1"/>
</dbReference>
<feature type="domain" description="HTH cro/C1-type" evidence="4">
    <location>
        <begin position="29"/>
        <end position="85"/>
    </location>
</feature>
<name>A0ABN3NHL0_STRLO</name>
<dbReference type="EMBL" id="BAAASG010000029">
    <property type="protein sequence ID" value="GAA2522471.1"/>
    <property type="molecule type" value="Genomic_DNA"/>
</dbReference>
<feature type="repeat" description="WD" evidence="3">
    <location>
        <begin position="868"/>
        <end position="909"/>
    </location>
</feature>
<dbReference type="PROSITE" id="PS50294">
    <property type="entry name" value="WD_REPEATS_REGION"/>
    <property type="match status" value="14"/>
</dbReference>
<feature type="repeat" description="WD" evidence="3">
    <location>
        <begin position="914"/>
        <end position="947"/>
    </location>
</feature>
<dbReference type="InterPro" id="IPR019775">
    <property type="entry name" value="WD40_repeat_CS"/>
</dbReference>
<feature type="repeat" description="WD" evidence="3">
    <location>
        <begin position="776"/>
        <end position="809"/>
    </location>
</feature>
<feature type="repeat" description="WD" evidence="3">
    <location>
        <begin position="996"/>
        <end position="1037"/>
    </location>
</feature>
<feature type="repeat" description="WD" evidence="3">
    <location>
        <begin position="951"/>
        <end position="992"/>
    </location>
</feature>
<feature type="repeat" description="WD" evidence="3">
    <location>
        <begin position="1178"/>
        <end position="1219"/>
    </location>
</feature>
<organism evidence="5 6">
    <name type="scientific">Streptomyces longisporus</name>
    <dbReference type="NCBI Taxonomy" id="1948"/>
    <lineage>
        <taxon>Bacteria</taxon>
        <taxon>Bacillati</taxon>
        <taxon>Actinomycetota</taxon>
        <taxon>Actinomycetes</taxon>
        <taxon>Kitasatosporales</taxon>
        <taxon>Streptomycetaceae</taxon>
        <taxon>Streptomyces</taxon>
    </lineage>
</organism>
<accession>A0ABN3NHL0</accession>
<feature type="repeat" description="WD" evidence="3">
    <location>
        <begin position="1041"/>
        <end position="1082"/>
    </location>
</feature>
<proteinExistence type="predicted"/>
<evidence type="ECO:0000259" key="4">
    <source>
        <dbReference type="SMART" id="SM00530"/>
    </source>
</evidence>
<evidence type="ECO:0000313" key="5">
    <source>
        <dbReference type="EMBL" id="GAA2522471.1"/>
    </source>
</evidence>
<feature type="repeat" description="WD" evidence="3">
    <location>
        <begin position="1086"/>
        <end position="1118"/>
    </location>
</feature>
<dbReference type="InterPro" id="IPR049052">
    <property type="entry name" value="nSTAND1"/>
</dbReference>
<protein>
    <recommendedName>
        <fullName evidence="4">HTH cro/C1-type domain-containing protein</fullName>
    </recommendedName>
</protein>
<feature type="repeat" description="WD" evidence="3">
    <location>
        <begin position="1132"/>
        <end position="1173"/>
    </location>
</feature>
<dbReference type="SUPFAM" id="SSF50978">
    <property type="entry name" value="WD40 repeat-like"/>
    <property type="match status" value="1"/>
</dbReference>
<dbReference type="InterPro" id="IPR001387">
    <property type="entry name" value="Cro/C1-type_HTH"/>
</dbReference>
<dbReference type="InterPro" id="IPR020472">
    <property type="entry name" value="WD40_PAC1"/>
</dbReference>
<evidence type="ECO:0000256" key="2">
    <source>
        <dbReference type="ARBA" id="ARBA00022737"/>
    </source>
</evidence>
<comment type="caution">
    <text evidence="5">The sequence shown here is derived from an EMBL/GenBank/DDBJ whole genome shotgun (WGS) entry which is preliminary data.</text>
</comment>
<dbReference type="InterPro" id="IPR027417">
    <property type="entry name" value="P-loop_NTPase"/>
</dbReference>
<reference evidence="5 6" key="1">
    <citation type="journal article" date="2019" name="Int. J. Syst. Evol. Microbiol.">
        <title>The Global Catalogue of Microorganisms (GCM) 10K type strain sequencing project: providing services to taxonomists for standard genome sequencing and annotation.</title>
        <authorList>
            <consortium name="The Broad Institute Genomics Platform"/>
            <consortium name="The Broad Institute Genome Sequencing Center for Infectious Disease"/>
            <person name="Wu L."/>
            <person name="Ma J."/>
        </authorList>
    </citation>
    <scope>NUCLEOTIDE SEQUENCE [LARGE SCALE GENOMIC DNA]</scope>
    <source>
        <strain evidence="5 6">JCM 4395</strain>
    </source>
</reference>
<dbReference type="SMART" id="SM00530">
    <property type="entry name" value="HTH_XRE"/>
    <property type="match status" value="1"/>
</dbReference>
<dbReference type="PANTHER" id="PTHR19879">
    <property type="entry name" value="TRANSCRIPTION INITIATION FACTOR TFIID"/>
    <property type="match status" value="1"/>
</dbReference>
<evidence type="ECO:0000256" key="1">
    <source>
        <dbReference type="ARBA" id="ARBA00022574"/>
    </source>
</evidence>
<dbReference type="PROSITE" id="PS50082">
    <property type="entry name" value="WD_REPEATS_2"/>
    <property type="match status" value="14"/>
</dbReference>
<dbReference type="Gene3D" id="2.130.10.10">
    <property type="entry name" value="YVTN repeat-like/Quinoprotein amine dehydrogenase"/>
    <property type="match status" value="6"/>
</dbReference>
<gene>
    <name evidence="5" type="ORF">GCM10010276_86830</name>
</gene>
<dbReference type="Proteomes" id="UP001501777">
    <property type="component" value="Unassembled WGS sequence"/>
</dbReference>
<dbReference type="InterPro" id="IPR036322">
    <property type="entry name" value="WD40_repeat_dom_sf"/>
</dbReference>
<sequence length="1292" mass="139013">MLISGRYEVPRAERPLADDDGVLTVFAADLRRLRAEAGSPPYRELARRAHYSSTTLADAAAGRKLPSLAVTLAYVRACDGDPATWEARWRSTAAELAADKPAEALSEPPDDERRSPYAGLAAFQPQDAERFFGRERLTADLVSRVRDHRFLAVFGASGSGKSSLLRAGLLPRADAITEGKGEWRRVLLVPGPHPLEECAARLAALSGGSATALSEELREKPRALHMTVLQILADRPEDSELLLVVDQFEEVFTLCTSTRERAAFIEALTTAAQAANSRTRVVVGVRADFYARCSEHPELVEALRDAQLLVGPMTTDELRRAISQPAVQADCTVETPLLARVVADATGQPNALPLVSHALRETWRRRRGNTLTLAGYEAAGGIRHALAQTAETVFAGLTPSQQRLARATFLRLVVLGEGADDTKRRVARAELDSLAHPGTQTVLDALAQARLVTLDTDTVEITHEALLQAWPRLAGWLNEDRAGLLTHQRLTEAATTWEREHKDPGLLYRGSQLATAAEWAERHRGDLLLGERVQDFLTASLRQQRRAGHLRRAAVAVLAVLAVLASTAAVVAFQQRGAARAERDVAISREITARSEQVESNDTSLAARLSLAAYRLRPSPELYTRLLSTENVPLATTLTGHTDTVFAVAYSPDRRTLATAGADGTVRLWDVTDSAHPRALGKPLRDHIGWVYWLAFSPDGRTLAAAGRDRAVRLWNVTDPVHPAVWGPPLRGHTSYVFSVSFSADGRILATASYDHTLRLWNVSDPAHATPIGHALTGHVGAVASATFSPRGRVLASAGHDHTIHLWDIADPADPKPLGAPMKGHKDTVYAVAFSPDGRTLASVSNDHTVRLWDVSRPAHATTLGPALTGHTDSIYAAAFSPDGQTLATAGADHTIRLWNVTDPRHPSALGEPLSGHTDYVYWLAFSPDGRTLASASRDHTVRLWHLPGTRLATPSSLDAVAFSSSGHLLATGGTDQSTKLWDVTDPALPRALAALAGTKGTVSSVDFSPNGRVLATSGADGAVRLWDVADPRRARRLPVLGGHKGPVMRVVFSPNGRVLATASADRTVRLWNVTDPGRARALSVLQGHTDSVEALAFSPDGHVLASAGSDDTLRLWNTANPARPRLFRPAVQTDSGGIRAAAFSPDGHTLATASADHTVRLWNVTDPAHFARAGQPLTGHSSFVDSLTFSPDGRVLATGGDDRTVRLWDVSHPEHATAIGSALTGHGGPVNDTAFSPDGRVLATVADDRTLQLTRVSVGVAVQRICVTTHNALTPQQWRQYLPDLPFRSLC</sequence>
<dbReference type="PROSITE" id="PS00678">
    <property type="entry name" value="WD_REPEATS_1"/>
    <property type="match status" value="11"/>
</dbReference>
<keyword evidence="1 3" id="KW-0853">WD repeat</keyword>
<feature type="repeat" description="WD" evidence="3">
    <location>
        <begin position="1224"/>
        <end position="1254"/>
    </location>
</feature>
<dbReference type="PANTHER" id="PTHR19879:SF9">
    <property type="entry name" value="TRANSCRIPTION INITIATION FACTOR TFIID SUBUNIT 5"/>
    <property type="match status" value="1"/>
</dbReference>
<dbReference type="SUPFAM" id="SSF50998">
    <property type="entry name" value="Quinoprotein alcohol dehydrogenase-like"/>
    <property type="match status" value="1"/>
</dbReference>
<dbReference type="InterPro" id="IPR011047">
    <property type="entry name" value="Quinoprotein_ADH-like_sf"/>
</dbReference>
<dbReference type="SMART" id="SM00320">
    <property type="entry name" value="WD40"/>
    <property type="match status" value="14"/>
</dbReference>
<dbReference type="Pfam" id="PF20703">
    <property type="entry name" value="nSTAND1"/>
    <property type="match status" value="1"/>
</dbReference>
<feature type="repeat" description="WD" evidence="3">
    <location>
        <begin position="822"/>
        <end position="863"/>
    </location>
</feature>
<dbReference type="InterPro" id="IPR001680">
    <property type="entry name" value="WD40_rpt"/>
</dbReference>
<dbReference type="Pfam" id="PF00400">
    <property type="entry name" value="WD40"/>
    <property type="match status" value="14"/>
</dbReference>
<keyword evidence="2" id="KW-0677">Repeat</keyword>
<dbReference type="PRINTS" id="PR00320">
    <property type="entry name" value="GPROTEINBRPT"/>
</dbReference>
<dbReference type="CDD" id="cd00200">
    <property type="entry name" value="WD40"/>
    <property type="match status" value="3"/>
</dbReference>
<feature type="repeat" description="WD" evidence="3">
    <location>
        <begin position="638"/>
        <end position="679"/>
    </location>
</feature>
<dbReference type="Gene3D" id="3.40.50.300">
    <property type="entry name" value="P-loop containing nucleotide triphosphate hydrolases"/>
    <property type="match status" value="1"/>
</dbReference>
<evidence type="ECO:0000256" key="3">
    <source>
        <dbReference type="PROSITE-ProRule" id="PRU00221"/>
    </source>
</evidence>